<organism evidence="1 2">
    <name type="scientific">Hyaloscypha bicolor E</name>
    <dbReference type="NCBI Taxonomy" id="1095630"/>
    <lineage>
        <taxon>Eukaryota</taxon>
        <taxon>Fungi</taxon>
        <taxon>Dikarya</taxon>
        <taxon>Ascomycota</taxon>
        <taxon>Pezizomycotina</taxon>
        <taxon>Leotiomycetes</taxon>
        <taxon>Helotiales</taxon>
        <taxon>Hyaloscyphaceae</taxon>
        <taxon>Hyaloscypha</taxon>
        <taxon>Hyaloscypha bicolor</taxon>
    </lineage>
</organism>
<dbReference type="OrthoDB" id="3444944at2759"/>
<proteinExistence type="predicted"/>
<dbReference type="Proteomes" id="UP000235371">
    <property type="component" value="Unassembled WGS sequence"/>
</dbReference>
<dbReference type="EMBL" id="KZ613921">
    <property type="protein sequence ID" value="PMD49511.1"/>
    <property type="molecule type" value="Genomic_DNA"/>
</dbReference>
<keyword evidence="2" id="KW-1185">Reference proteome</keyword>
<dbReference type="RefSeq" id="XP_024726415.1">
    <property type="nucleotide sequence ID" value="XM_024882229.1"/>
</dbReference>
<name>A0A2J6SFG0_9HELO</name>
<evidence type="ECO:0000313" key="2">
    <source>
        <dbReference type="Proteomes" id="UP000235371"/>
    </source>
</evidence>
<reference evidence="1 2" key="1">
    <citation type="submission" date="2016-04" db="EMBL/GenBank/DDBJ databases">
        <title>A degradative enzymes factory behind the ericoid mycorrhizal symbiosis.</title>
        <authorList>
            <consortium name="DOE Joint Genome Institute"/>
            <person name="Martino E."/>
            <person name="Morin E."/>
            <person name="Grelet G."/>
            <person name="Kuo A."/>
            <person name="Kohler A."/>
            <person name="Daghino S."/>
            <person name="Barry K."/>
            <person name="Choi C."/>
            <person name="Cichocki N."/>
            <person name="Clum A."/>
            <person name="Copeland A."/>
            <person name="Hainaut M."/>
            <person name="Haridas S."/>
            <person name="Labutti K."/>
            <person name="Lindquist E."/>
            <person name="Lipzen A."/>
            <person name="Khouja H.-R."/>
            <person name="Murat C."/>
            <person name="Ohm R."/>
            <person name="Olson A."/>
            <person name="Spatafora J."/>
            <person name="Veneault-Fourrey C."/>
            <person name="Henrissat B."/>
            <person name="Grigoriev I."/>
            <person name="Martin F."/>
            <person name="Perotto S."/>
        </authorList>
    </citation>
    <scope>NUCLEOTIDE SEQUENCE [LARGE SCALE GENOMIC DNA]</scope>
    <source>
        <strain evidence="1 2">E</strain>
    </source>
</reference>
<dbReference type="GeneID" id="36590306"/>
<dbReference type="AlphaFoldDB" id="A0A2J6SFG0"/>
<gene>
    <name evidence="1" type="ORF">K444DRAFT_623053</name>
</gene>
<accession>A0A2J6SFG0</accession>
<protein>
    <submittedName>
        <fullName evidence="1">Uncharacterized protein</fullName>
    </submittedName>
</protein>
<sequence length="190" mass="21752">MTTLSIPPKAFLSGAMNMSTKMMEVDLTSIPTTTEDPPPPYKTETPLNDNPGFCEFAFHERQANSVPGGGMIARQYFSPCKSCSYLCGDEIPTSYRKNWPEWVDPSVNFRWESHVASKEPMLGGLHGELLGCWICWEYDQNWVKPMVPEDWYAHMRQHFKVDGYRVCKGKTGAMQRRRNCGLRHCPKIHS</sequence>
<dbReference type="InParanoid" id="A0A2J6SFG0"/>
<evidence type="ECO:0000313" key="1">
    <source>
        <dbReference type="EMBL" id="PMD49511.1"/>
    </source>
</evidence>